<feature type="compositionally biased region" description="Polar residues" evidence="1">
    <location>
        <begin position="450"/>
        <end position="469"/>
    </location>
</feature>
<dbReference type="AlphaFoldDB" id="A0A4S4MTA6"/>
<feature type="compositionally biased region" description="Polar residues" evidence="1">
    <location>
        <begin position="559"/>
        <end position="570"/>
    </location>
</feature>
<feature type="compositionally biased region" description="Polar residues" evidence="1">
    <location>
        <begin position="359"/>
        <end position="369"/>
    </location>
</feature>
<evidence type="ECO:0000256" key="1">
    <source>
        <dbReference type="SAM" id="MobiDB-lite"/>
    </source>
</evidence>
<reference evidence="2 3" key="1">
    <citation type="submission" date="2019-02" db="EMBL/GenBank/DDBJ databases">
        <title>Genome sequencing of the rare red list fungi Antrodiella citrinella (Flaviporus citrinellus).</title>
        <authorList>
            <person name="Buettner E."/>
            <person name="Kellner H."/>
        </authorList>
    </citation>
    <scope>NUCLEOTIDE SEQUENCE [LARGE SCALE GENOMIC DNA]</scope>
    <source>
        <strain evidence="2 3">DSM 108506</strain>
    </source>
</reference>
<sequence length="640" mass="69367">MLLCSTPPDPPPQTRAISPTLFNLPRPGSRARSNTNPQASASSQSLNQASNHRQMTTAFRNVMSKYHISWECAELLIELGGGPPATDGPSSPPVEPDETVSPLGSTSSHTTQPPQSRERAITLAGDEPKPHVPVPALVSPPIASPPHTAQWRASTGRHDLSQRQLLLLREMLNNGPDGNATSYMGLDYHIPEEEVNKAWRWGDAMSSTVTLPSEESSQQGNGSGRNSPRKKRRSSRMGMRGLRDMLKSLKRSYSEQSVQSNISHPPPIPPLPPIPHSTTSISASTDSSLNLPSVSHPNLPRPQSLIQRRRAKTSTGPESMKNMREHPNSPYGTAPPHKSSPRRPSLASIFRLSQKHKSQPASATTTSGRELSVDDVPRTGSSSSGHVSGGTNTPEEEDWDRVDSASDLELTRVFGIVDGTQTVRGKKGRSPYLQQPSDKALGGFPETPKRTPNPSQSSIFAGSSESPQKSTHPPLPSHSPSASVSAQMAPYFRSAKLSNVRELKESDSTTTTPYKQERQSRRISGASSKGKQPQPPSPSPNRNRDRPVSRASRRGLQGSMRSTPPQTWMSQGHGYSPELQASGLPFNVPPPPDDAPSGLALSMTPENIKPLLENAREVHSKCNECIEELRVLLAARKLVE</sequence>
<feature type="region of interest" description="Disordered" evidence="1">
    <location>
        <begin position="421"/>
        <end position="602"/>
    </location>
</feature>
<feature type="compositionally biased region" description="Low complexity" evidence="1">
    <location>
        <begin position="36"/>
        <end position="51"/>
    </location>
</feature>
<feature type="region of interest" description="Disordered" evidence="1">
    <location>
        <begin position="209"/>
        <end position="400"/>
    </location>
</feature>
<dbReference type="OrthoDB" id="2554322at2759"/>
<feature type="compositionally biased region" description="Low complexity" evidence="1">
    <location>
        <begin position="105"/>
        <end position="115"/>
    </location>
</feature>
<feature type="compositionally biased region" description="Low complexity" evidence="1">
    <location>
        <begin position="276"/>
        <end position="288"/>
    </location>
</feature>
<comment type="caution">
    <text evidence="2">The sequence shown here is derived from an EMBL/GenBank/DDBJ whole genome shotgun (WGS) entry which is preliminary data.</text>
</comment>
<evidence type="ECO:0000313" key="2">
    <source>
        <dbReference type="EMBL" id="THH29456.1"/>
    </source>
</evidence>
<feature type="region of interest" description="Disordered" evidence="1">
    <location>
        <begin position="1"/>
        <end position="51"/>
    </location>
</feature>
<accession>A0A4S4MTA6</accession>
<feature type="region of interest" description="Disordered" evidence="1">
    <location>
        <begin position="81"/>
        <end position="118"/>
    </location>
</feature>
<protein>
    <submittedName>
        <fullName evidence="2">Uncharacterized protein</fullName>
    </submittedName>
</protein>
<dbReference type="Proteomes" id="UP000308730">
    <property type="component" value="Unassembled WGS sequence"/>
</dbReference>
<evidence type="ECO:0000313" key="3">
    <source>
        <dbReference type="Proteomes" id="UP000308730"/>
    </source>
</evidence>
<feature type="compositionally biased region" description="Low complexity" evidence="1">
    <location>
        <begin position="380"/>
        <end position="390"/>
    </location>
</feature>
<gene>
    <name evidence="2" type="ORF">EUX98_g4740</name>
</gene>
<dbReference type="EMBL" id="SGPM01000123">
    <property type="protein sequence ID" value="THH29456.1"/>
    <property type="molecule type" value="Genomic_DNA"/>
</dbReference>
<feature type="compositionally biased region" description="Low complexity" evidence="1">
    <location>
        <begin position="213"/>
        <end position="226"/>
    </location>
</feature>
<proteinExistence type="predicted"/>
<feature type="compositionally biased region" description="Pro residues" evidence="1">
    <location>
        <begin position="264"/>
        <end position="275"/>
    </location>
</feature>
<keyword evidence="3" id="KW-1185">Reference proteome</keyword>
<name>A0A4S4MTA6_9APHY</name>
<organism evidence="2 3">
    <name type="scientific">Antrodiella citrinella</name>
    <dbReference type="NCBI Taxonomy" id="2447956"/>
    <lineage>
        <taxon>Eukaryota</taxon>
        <taxon>Fungi</taxon>
        <taxon>Dikarya</taxon>
        <taxon>Basidiomycota</taxon>
        <taxon>Agaricomycotina</taxon>
        <taxon>Agaricomycetes</taxon>
        <taxon>Polyporales</taxon>
        <taxon>Steccherinaceae</taxon>
        <taxon>Antrodiella</taxon>
    </lineage>
</organism>